<dbReference type="Proteomes" id="UP000438345">
    <property type="component" value="Chromosome"/>
</dbReference>
<gene>
    <name evidence="1" type="ORF">GQR42_14740</name>
</gene>
<sequence length="911" mass="94495">MAEIKRPNYFTSEFLVEKDFIDEQTYHRDMRYRHNQLLHSWGVVDGLIVSKTGDKQVTISPGIAINKEGKEIILPSDPPPQPLNLTGTGDIYVTIEYQDVKDEADKDTTSGVTDQYRRITERPLVKSTTSPPSNDGTLILLAKVTLANDKIEGNPDNSVRTFASAKIASGKVTIDQLADNSVNAAKIIDGSVGTNELANGAVNVNKLADNSVNAAKIIDGSVGTNELANTAVTVDKLADNSVNAAKIIDGSVGTNELANTAVTVDKLADNSVNAAKIIDGSVGTNELANGAVNVDKLADNSVNAAKIIDGSVGTNELANGAVNVDKLADNSVNAAKIIDGSVGTNELANGAVTVEKLADNSVNAAKIIDGSVGTNELANVAVTIGKLADNSVNAAKIIDGSVGTNELANTAVTLEKLADNSVNAAKIIDGSVGTNELANTAVTLEKLADNSVNAAKIIDGSVGTNELANGAVNAYKLSPLQVQGEGFQRCLYTNSSASSNDLSIAPLAYGIQNSANASTAAVGTTSNFSYAQSFGISNSANASTTASEYSNVYSYGLSSSANASSTASGSQIDSNYYGTYAQSYGVSASANASTTGKLSNAYSFGVSGTASATSTEQSAISYGVYGSASASQERAQTYGVYGFANAGQSYSSSPVYGVFAQGYFYSPNPTQIQSPIYGVYARSDVYNATQVNSSIYGVYGEVSVTATEIKYPVYGVYGSAYASQANSRAYGVYAAANNGVPLYVAGKAIITGGVSSGHITDRFINRSGQRLRTGDVVKLKGTPIARFSGENNRIPLPEVILCDQENDSKVIGIVDSEAIPGPEVPDTRIGADDPTFIEDGGDLYVVILGTYAHCKVDATEAPIEVGDLLTSSNNPGHAKKATDPKLGTIIGKALEPLEKGTGYIAVFVNIQ</sequence>
<evidence type="ECO:0000313" key="2">
    <source>
        <dbReference type="Proteomes" id="UP000438345"/>
    </source>
</evidence>
<name>A0A857D4Y6_MICAE</name>
<dbReference type="RefSeq" id="WP_158200513.1">
    <property type="nucleotide sequence ID" value="NZ_CP046973.1"/>
</dbReference>
<accession>A0A857D4Y6</accession>
<proteinExistence type="predicted"/>
<evidence type="ECO:0000313" key="1">
    <source>
        <dbReference type="EMBL" id="QGZ90586.1"/>
    </source>
</evidence>
<dbReference type="AlphaFoldDB" id="A0A857D4Y6"/>
<reference evidence="1 2" key="1">
    <citation type="submission" date="2019-12" db="EMBL/GenBank/DDBJ databases">
        <title>Complete genome sequence of Microcystis aeruginosa strain FD4.</title>
        <authorList>
            <person name="Urakawa H."/>
        </authorList>
    </citation>
    <scope>NUCLEOTIDE SEQUENCE [LARGE SCALE GENOMIC DNA]</scope>
    <source>
        <strain evidence="1 2">FD4</strain>
    </source>
</reference>
<protein>
    <submittedName>
        <fullName evidence="1">Uncharacterized protein</fullName>
    </submittedName>
</protein>
<dbReference type="EMBL" id="CP046973">
    <property type="protein sequence ID" value="QGZ90586.1"/>
    <property type="molecule type" value="Genomic_DNA"/>
</dbReference>
<organism evidence="1 2">
    <name type="scientific">Microcystis aeruginosa FD4</name>
    <dbReference type="NCBI Taxonomy" id="2686288"/>
    <lineage>
        <taxon>Bacteria</taxon>
        <taxon>Bacillati</taxon>
        <taxon>Cyanobacteriota</taxon>
        <taxon>Cyanophyceae</taxon>
        <taxon>Oscillatoriophycideae</taxon>
        <taxon>Chroococcales</taxon>
        <taxon>Microcystaceae</taxon>
        <taxon>Microcystis</taxon>
    </lineage>
</organism>